<proteinExistence type="predicted"/>
<dbReference type="GO" id="GO:0008233">
    <property type="term" value="F:peptidase activity"/>
    <property type="evidence" value="ECO:0007669"/>
    <property type="project" value="UniProtKB-KW"/>
</dbReference>
<feature type="active site" description="Nucleophile" evidence="5">
    <location>
        <position position="179"/>
    </location>
</feature>
<feature type="site" description="Cleavage; by autolysis" evidence="7">
    <location>
        <begin position="178"/>
        <end position="179"/>
    </location>
</feature>
<accession>A0A7X6BD70</accession>
<name>A0A7X6BD70_9SPHN</name>
<gene>
    <name evidence="8" type="ORF">GGR89_002674</name>
</gene>
<evidence type="ECO:0000256" key="3">
    <source>
        <dbReference type="ARBA" id="ARBA00022813"/>
    </source>
</evidence>
<evidence type="ECO:0000256" key="4">
    <source>
        <dbReference type="ARBA" id="ARBA00069124"/>
    </source>
</evidence>
<evidence type="ECO:0000313" key="8">
    <source>
        <dbReference type="EMBL" id="NJB98343.1"/>
    </source>
</evidence>
<dbReference type="Gene3D" id="3.60.20.30">
    <property type="entry name" value="(Glycosyl)asparaginase"/>
    <property type="match status" value="1"/>
</dbReference>
<reference evidence="8 9" key="1">
    <citation type="submission" date="2020-03" db="EMBL/GenBank/DDBJ databases">
        <title>Genomic Encyclopedia of Type Strains, Phase IV (KMG-IV): sequencing the most valuable type-strain genomes for metagenomic binning, comparative biology and taxonomic classification.</title>
        <authorList>
            <person name="Goeker M."/>
        </authorList>
    </citation>
    <scope>NUCLEOTIDE SEQUENCE [LARGE SCALE GENOMIC DNA]</scope>
    <source>
        <strain evidence="8 9">DSM 7225</strain>
    </source>
</reference>
<evidence type="ECO:0000313" key="9">
    <source>
        <dbReference type="Proteomes" id="UP000531251"/>
    </source>
</evidence>
<evidence type="ECO:0000256" key="6">
    <source>
        <dbReference type="PIRSR" id="PIRSR600246-2"/>
    </source>
</evidence>
<dbReference type="SUPFAM" id="SSF56235">
    <property type="entry name" value="N-terminal nucleophile aminohydrolases (Ntn hydrolases)"/>
    <property type="match status" value="1"/>
</dbReference>
<keyword evidence="1" id="KW-0645">Protease</keyword>
<dbReference type="Pfam" id="PF01112">
    <property type="entry name" value="Asparaginase_2"/>
    <property type="match status" value="1"/>
</dbReference>
<evidence type="ECO:0000256" key="1">
    <source>
        <dbReference type="ARBA" id="ARBA00022670"/>
    </source>
</evidence>
<keyword evidence="2 8" id="KW-0378">Hydrolase</keyword>
<dbReference type="GO" id="GO:0006508">
    <property type="term" value="P:proteolysis"/>
    <property type="evidence" value="ECO:0007669"/>
    <property type="project" value="UniProtKB-KW"/>
</dbReference>
<feature type="binding site" evidence="6">
    <location>
        <begin position="207"/>
        <end position="210"/>
    </location>
    <ligand>
        <name>substrate</name>
    </ligand>
</feature>
<keyword evidence="9" id="KW-1185">Reference proteome</keyword>
<dbReference type="PANTHER" id="PTHR10188:SF6">
    <property type="entry name" value="N(4)-(BETA-N-ACETYLGLUCOSAMINYL)-L-ASPARAGINASE"/>
    <property type="match status" value="1"/>
</dbReference>
<keyword evidence="3" id="KW-0068">Autocatalytic cleavage</keyword>
<dbReference type="RefSeq" id="WP_125976615.1">
    <property type="nucleotide sequence ID" value="NZ_BAAADY010000003.1"/>
</dbReference>
<dbReference type="InterPro" id="IPR000246">
    <property type="entry name" value="Peptidase_T2"/>
</dbReference>
<comment type="caution">
    <text evidence="8">The sequence shown here is derived from an EMBL/GenBank/DDBJ whole genome shotgun (WGS) entry which is preliminary data.</text>
</comment>
<dbReference type="EMBL" id="JAATJB010000007">
    <property type="protein sequence ID" value="NJB98343.1"/>
    <property type="molecule type" value="Genomic_DNA"/>
</dbReference>
<dbReference type="AlphaFoldDB" id="A0A7X6BD70"/>
<dbReference type="PANTHER" id="PTHR10188">
    <property type="entry name" value="L-ASPARAGINASE"/>
    <property type="match status" value="1"/>
</dbReference>
<evidence type="ECO:0000256" key="7">
    <source>
        <dbReference type="PIRSR" id="PIRSR600246-3"/>
    </source>
</evidence>
<feature type="binding site" evidence="6">
    <location>
        <begin position="230"/>
        <end position="233"/>
    </location>
    <ligand>
        <name>substrate</name>
    </ligand>
</feature>
<dbReference type="CDD" id="cd04701">
    <property type="entry name" value="Asparaginase_2"/>
    <property type="match status" value="1"/>
</dbReference>
<protein>
    <recommendedName>
        <fullName evidence="4">Isoaspartyl peptidase</fullName>
    </recommendedName>
</protein>
<evidence type="ECO:0000256" key="5">
    <source>
        <dbReference type="PIRSR" id="PIRSR600246-1"/>
    </source>
</evidence>
<dbReference type="Proteomes" id="UP000531251">
    <property type="component" value="Unassembled WGS sequence"/>
</dbReference>
<dbReference type="InterPro" id="IPR029055">
    <property type="entry name" value="Ntn_hydrolases_N"/>
</dbReference>
<sequence length="315" mass="32633">MSTATPKPRWTLMIHGGAGSMRRGELPVAQESGAEAGLNAALDAGAAVLEAGGSAVDAVQAAVQVLEDDPHFNAGRGSVFTWEGGHTLDAAIMDGRTRAAGAVAGSTTTRHPVALARAVMDKSRHVLLAGEGADQFAREHQLEQVDNAWFGTEERRQQLKSMKGDSAGGGFDVDMKYGTVGAVAMDTHGHVAAATSTGGLTGKRWGRVGDSPLIGAGTYADDRACAVSATGSGEFFIREGVAHEICARMRFKGETAKQAADVVMADVKGMGGVGGVILVAPGGALDWSFTTPGMYRGKVSADGERMVAIYEDRRD</sequence>
<evidence type="ECO:0000256" key="2">
    <source>
        <dbReference type="ARBA" id="ARBA00022801"/>
    </source>
</evidence>
<organism evidence="8 9">
    <name type="scientific">Sphingomonas trueperi</name>
    <dbReference type="NCBI Taxonomy" id="53317"/>
    <lineage>
        <taxon>Bacteria</taxon>
        <taxon>Pseudomonadati</taxon>
        <taxon>Pseudomonadota</taxon>
        <taxon>Alphaproteobacteria</taxon>
        <taxon>Sphingomonadales</taxon>
        <taxon>Sphingomonadaceae</taxon>
        <taxon>Sphingomonas</taxon>
    </lineage>
</organism>
<dbReference type="FunFam" id="3.60.20.30:FF:000001">
    <property type="entry name" value="Isoaspartyl peptidase/L-asparaginase"/>
    <property type="match status" value="1"/>
</dbReference>
<dbReference type="GO" id="GO:0016811">
    <property type="term" value="F:hydrolase activity, acting on carbon-nitrogen (but not peptide) bonds, in linear amides"/>
    <property type="evidence" value="ECO:0007669"/>
    <property type="project" value="UniProtKB-ARBA"/>
</dbReference>